<evidence type="ECO:0000313" key="3">
    <source>
        <dbReference type="Proteomes" id="UP000269721"/>
    </source>
</evidence>
<proteinExistence type="predicted"/>
<name>A0A4P9VYY8_9FUNG</name>
<evidence type="ECO:0000256" key="1">
    <source>
        <dbReference type="SAM" id="MobiDB-lite"/>
    </source>
</evidence>
<reference evidence="3" key="1">
    <citation type="journal article" date="2018" name="Nat. Microbiol.">
        <title>Leveraging single-cell genomics to expand the fungal tree of life.</title>
        <authorList>
            <person name="Ahrendt S.R."/>
            <person name="Quandt C.A."/>
            <person name="Ciobanu D."/>
            <person name="Clum A."/>
            <person name="Salamov A."/>
            <person name="Andreopoulos B."/>
            <person name="Cheng J.F."/>
            <person name="Woyke T."/>
            <person name="Pelin A."/>
            <person name="Henrissat B."/>
            <person name="Reynolds N.K."/>
            <person name="Benny G.L."/>
            <person name="Smith M.E."/>
            <person name="James T.Y."/>
            <person name="Grigoriev I.V."/>
        </authorList>
    </citation>
    <scope>NUCLEOTIDE SEQUENCE [LARGE SCALE GENOMIC DNA]</scope>
</reference>
<dbReference type="EMBL" id="ML000019">
    <property type="protein sequence ID" value="RKO84512.1"/>
    <property type="molecule type" value="Genomic_DNA"/>
</dbReference>
<organism evidence="2 3">
    <name type="scientific">Blyttiomyces helicus</name>
    <dbReference type="NCBI Taxonomy" id="388810"/>
    <lineage>
        <taxon>Eukaryota</taxon>
        <taxon>Fungi</taxon>
        <taxon>Fungi incertae sedis</taxon>
        <taxon>Chytridiomycota</taxon>
        <taxon>Chytridiomycota incertae sedis</taxon>
        <taxon>Chytridiomycetes</taxon>
        <taxon>Chytridiomycetes incertae sedis</taxon>
        <taxon>Blyttiomyces</taxon>
    </lineage>
</organism>
<dbReference type="Proteomes" id="UP000269721">
    <property type="component" value="Unassembled WGS sequence"/>
</dbReference>
<feature type="compositionally biased region" description="Basic and acidic residues" evidence="1">
    <location>
        <begin position="13"/>
        <end position="28"/>
    </location>
</feature>
<protein>
    <submittedName>
        <fullName evidence="2">Uncharacterized protein</fullName>
    </submittedName>
</protein>
<evidence type="ECO:0000313" key="2">
    <source>
        <dbReference type="EMBL" id="RKO84512.1"/>
    </source>
</evidence>
<feature type="region of interest" description="Disordered" evidence="1">
    <location>
        <begin position="1"/>
        <end position="34"/>
    </location>
</feature>
<dbReference type="AlphaFoldDB" id="A0A4P9VYY8"/>
<accession>A0A4P9VYY8</accession>
<gene>
    <name evidence="2" type="ORF">BDK51DRAFT_50966</name>
</gene>
<sequence>MKVSGSAPASRAGDADKVGGTRGGKDDSAAGAGTEVAAVDNAIIEFGVERSSLSKAKTAGPTCRRVGTL</sequence>
<keyword evidence="3" id="KW-1185">Reference proteome</keyword>